<dbReference type="RefSeq" id="WP_105191785.1">
    <property type="nucleotide sequence ID" value="NZ_PTQZ01000071.1"/>
</dbReference>
<dbReference type="OrthoDB" id="6717878at2"/>
<sequence>MSTGDLFGALLVEQPGGALPATRVDIGWQAWQSARPIEGRARQWAFLLACLRHFGQPHFLVRVDQEYRTATSLSIRSHADGLEVRVVQLEDGRAAVRHWLLRCLLRRHTGGTVLRGREVEISHHPEGSAVPRPQLGGQPADWPEALIDGSRQAGLPLRVRSGT</sequence>
<dbReference type="AlphaFoldDB" id="A0A2P6AT48"/>
<name>A0A2P6AT48_9GAMM</name>
<dbReference type="Proteomes" id="UP000243900">
    <property type="component" value="Unassembled WGS sequence"/>
</dbReference>
<protein>
    <submittedName>
        <fullName evidence="1">Uncharacterized protein</fullName>
    </submittedName>
</protein>
<evidence type="ECO:0000313" key="2">
    <source>
        <dbReference type="Proteomes" id="UP000243900"/>
    </source>
</evidence>
<accession>A0A2P6AT48</accession>
<comment type="caution">
    <text evidence="1">The sequence shown here is derived from an EMBL/GenBank/DDBJ whole genome shotgun (WGS) entry which is preliminary data.</text>
</comment>
<proteinExistence type="predicted"/>
<organism evidence="1 2">
    <name type="scientific">Amnimonas aquatica</name>
    <dbReference type="NCBI Taxonomy" id="2094561"/>
    <lineage>
        <taxon>Bacteria</taxon>
        <taxon>Pseudomonadati</taxon>
        <taxon>Pseudomonadota</taxon>
        <taxon>Gammaproteobacteria</taxon>
        <taxon>Moraxellales</taxon>
        <taxon>Moraxellaceae</taxon>
        <taxon>Amnimonas</taxon>
    </lineage>
</organism>
<reference evidence="2" key="1">
    <citation type="submission" date="2018-02" db="EMBL/GenBank/DDBJ databases">
        <title>Genome sequencing of Solimonas sp. HR-BB.</title>
        <authorList>
            <person name="Lee Y."/>
            <person name="Jeon C.O."/>
        </authorList>
    </citation>
    <scope>NUCLEOTIDE SEQUENCE [LARGE SCALE GENOMIC DNA]</scope>
    <source>
        <strain evidence="2">HR-E</strain>
    </source>
</reference>
<dbReference type="EMBL" id="PTQZ01000071">
    <property type="protein sequence ID" value="PQA45996.1"/>
    <property type="molecule type" value="Genomic_DNA"/>
</dbReference>
<gene>
    <name evidence="1" type="ORF">C5O18_04335</name>
</gene>
<evidence type="ECO:0000313" key="1">
    <source>
        <dbReference type="EMBL" id="PQA45996.1"/>
    </source>
</evidence>
<keyword evidence="2" id="KW-1185">Reference proteome</keyword>